<dbReference type="GO" id="GO:0004850">
    <property type="term" value="F:uridine phosphorylase activity"/>
    <property type="evidence" value="ECO:0007669"/>
    <property type="project" value="TreeGrafter"/>
</dbReference>
<accession>T0Y2K8</accession>
<dbReference type="GO" id="GO:0006218">
    <property type="term" value="P:uridine catabolic process"/>
    <property type="evidence" value="ECO:0007669"/>
    <property type="project" value="TreeGrafter"/>
</dbReference>
<dbReference type="SUPFAM" id="SSF53167">
    <property type="entry name" value="Purine and uridine phosphorylases"/>
    <property type="match status" value="1"/>
</dbReference>
<feature type="domain" description="Nucleoside phosphorylase" evidence="1">
    <location>
        <begin position="76"/>
        <end position="144"/>
    </location>
</feature>
<dbReference type="PANTHER" id="PTHR43691">
    <property type="entry name" value="URIDINE PHOSPHORYLASE"/>
    <property type="match status" value="1"/>
</dbReference>
<dbReference type="Gene3D" id="3.40.50.1580">
    <property type="entry name" value="Nucleoside phosphorylase domain"/>
    <property type="match status" value="1"/>
</dbReference>
<sequence length="151" mass="16799">MEKLNFPKTPGKHAFEPLYDASLMLKSARTLAQARNYKKAVFIYSNHLLSCFRDAYTLKSSKPLRDITNPNGIYEFGRDRKLLAYMGIGAPLTSVVAEELISVGINEIVIMGTAGGLDPSFRIGDMVLCTKALRDEGVSHHYLANSRYVEP</sequence>
<dbReference type="InterPro" id="IPR035994">
    <property type="entry name" value="Nucleoside_phosphorylase_sf"/>
</dbReference>
<name>T0Y2K8_9ZZZZ</name>
<dbReference type="PANTHER" id="PTHR43691:SF11">
    <property type="entry name" value="FI09636P-RELATED"/>
    <property type="match status" value="1"/>
</dbReference>
<gene>
    <name evidence="2" type="ORF">B2A_14531</name>
</gene>
<protein>
    <submittedName>
        <fullName evidence="2">Uridine phosphorylase</fullName>
    </submittedName>
</protein>
<reference evidence="2" key="1">
    <citation type="submission" date="2013-08" db="EMBL/GenBank/DDBJ databases">
        <authorList>
            <person name="Mendez C."/>
            <person name="Richter M."/>
            <person name="Ferrer M."/>
            <person name="Sanchez J."/>
        </authorList>
    </citation>
    <scope>NUCLEOTIDE SEQUENCE</scope>
</reference>
<evidence type="ECO:0000259" key="1">
    <source>
        <dbReference type="Pfam" id="PF01048"/>
    </source>
</evidence>
<dbReference type="InterPro" id="IPR000845">
    <property type="entry name" value="Nucleoside_phosphorylase_d"/>
</dbReference>
<dbReference type="EMBL" id="AUZZ01010551">
    <property type="protein sequence ID" value="EQD29336.1"/>
    <property type="molecule type" value="Genomic_DNA"/>
</dbReference>
<dbReference type="AlphaFoldDB" id="T0Y2K8"/>
<organism evidence="2">
    <name type="scientific">mine drainage metagenome</name>
    <dbReference type="NCBI Taxonomy" id="410659"/>
    <lineage>
        <taxon>unclassified sequences</taxon>
        <taxon>metagenomes</taxon>
        <taxon>ecological metagenomes</taxon>
    </lineage>
</organism>
<reference evidence="2" key="2">
    <citation type="journal article" date="2014" name="ISME J.">
        <title>Microbial stratification in low pH oxic and suboxic macroscopic growths along an acid mine drainage.</title>
        <authorList>
            <person name="Mendez-Garcia C."/>
            <person name="Mesa V."/>
            <person name="Sprenger R.R."/>
            <person name="Richter M."/>
            <person name="Diez M.S."/>
            <person name="Solano J."/>
            <person name="Bargiela R."/>
            <person name="Golyshina O.V."/>
            <person name="Manteca A."/>
            <person name="Ramos J.L."/>
            <person name="Gallego J.R."/>
            <person name="Llorente I."/>
            <person name="Martins Dos Santos V.A."/>
            <person name="Jensen O.N."/>
            <person name="Pelaez A.I."/>
            <person name="Sanchez J."/>
            <person name="Ferrer M."/>
        </authorList>
    </citation>
    <scope>NUCLEOTIDE SEQUENCE</scope>
</reference>
<proteinExistence type="predicted"/>
<dbReference type="Pfam" id="PF01048">
    <property type="entry name" value="PNP_UDP_1"/>
    <property type="match status" value="1"/>
</dbReference>
<feature type="non-terminal residue" evidence="2">
    <location>
        <position position="151"/>
    </location>
</feature>
<evidence type="ECO:0000313" key="2">
    <source>
        <dbReference type="EMBL" id="EQD29336.1"/>
    </source>
</evidence>
<dbReference type="GO" id="GO:0005829">
    <property type="term" value="C:cytosol"/>
    <property type="evidence" value="ECO:0007669"/>
    <property type="project" value="TreeGrafter"/>
</dbReference>
<comment type="caution">
    <text evidence="2">The sequence shown here is derived from an EMBL/GenBank/DDBJ whole genome shotgun (WGS) entry which is preliminary data.</text>
</comment>